<gene>
    <name evidence="2" type="ORF">FXF69_22695</name>
</gene>
<organism evidence="2 3">
    <name type="scientific">Actinomadura chibensis</name>
    <dbReference type="NCBI Taxonomy" id="392828"/>
    <lineage>
        <taxon>Bacteria</taxon>
        <taxon>Bacillati</taxon>
        <taxon>Actinomycetota</taxon>
        <taxon>Actinomycetes</taxon>
        <taxon>Streptosporangiales</taxon>
        <taxon>Thermomonosporaceae</taxon>
        <taxon>Actinomadura</taxon>
    </lineage>
</organism>
<feature type="region of interest" description="Disordered" evidence="1">
    <location>
        <begin position="1"/>
        <end position="21"/>
    </location>
</feature>
<dbReference type="EMBL" id="VSFG01000004">
    <property type="protein sequence ID" value="TYB44937.1"/>
    <property type="molecule type" value="Genomic_DNA"/>
</dbReference>
<evidence type="ECO:0000313" key="3">
    <source>
        <dbReference type="Proteomes" id="UP000323380"/>
    </source>
</evidence>
<sequence>MRTPVSAETMPTRTPTGGHLTVRGRRRRVRALALGTLLAALLAFSTAIEYGLAVGHDGAVAASEAPATGHGSAVANGDGTALGLGR</sequence>
<dbReference type="Proteomes" id="UP000323380">
    <property type="component" value="Unassembled WGS sequence"/>
</dbReference>
<dbReference type="RefSeq" id="WP_067890512.1">
    <property type="nucleotide sequence ID" value="NZ_VSFG01000004.1"/>
</dbReference>
<comment type="caution">
    <text evidence="2">The sequence shown here is derived from an EMBL/GenBank/DDBJ whole genome shotgun (WGS) entry which is preliminary data.</text>
</comment>
<dbReference type="AlphaFoldDB" id="A0A5D0NKG1"/>
<name>A0A5D0NKG1_9ACTN</name>
<accession>A0A5D0NKG1</accession>
<keyword evidence="3" id="KW-1185">Reference proteome</keyword>
<evidence type="ECO:0000256" key="1">
    <source>
        <dbReference type="SAM" id="MobiDB-lite"/>
    </source>
</evidence>
<proteinExistence type="predicted"/>
<evidence type="ECO:0000313" key="2">
    <source>
        <dbReference type="EMBL" id="TYB44937.1"/>
    </source>
</evidence>
<protein>
    <submittedName>
        <fullName evidence="2">Uncharacterized protein</fullName>
    </submittedName>
</protein>
<reference evidence="2 3" key="1">
    <citation type="submission" date="2019-08" db="EMBL/GenBank/DDBJ databases">
        <title>Actinomadura sp. nov. CYP1-5 isolated from mountain soil.</title>
        <authorList>
            <person name="Songsumanus A."/>
            <person name="Kuncharoen N."/>
            <person name="Kudo T."/>
            <person name="Yuki M."/>
            <person name="Igarashi Y."/>
            <person name="Tanasupawat S."/>
        </authorList>
    </citation>
    <scope>NUCLEOTIDE SEQUENCE [LARGE SCALE GENOMIC DNA]</scope>
    <source>
        <strain evidence="2 3">JCM 14158</strain>
    </source>
</reference>
<feature type="region of interest" description="Disordered" evidence="1">
    <location>
        <begin position="64"/>
        <end position="86"/>
    </location>
</feature>